<gene>
    <name evidence="3" type="ORF">H5410_041390</name>
</gene>
<protein>
    <recommendedName>
        <fullName evidence="5">Retrotransposon gag domain-containing protein</fullName>
    </recommendedName>
</protein>
<dbReference type="AlphaFoldDB" id="A0A9J5XUD9"/>
<dbReference type="OrthoDB" id="1304790at2759"/>
<feature type="region of interest" description="Disordered" evidence="2">
    <location>
        <begin position="69"/>
        <end position="90"/>
    </location>
</feature>
<reference evidence="3 4" key="1">
    <citation type="submission" date="2020-09" db="EMBL/GenBank/DDBJ databases">
        <title>De no assembly of potato wild relative species, Solanum commersonii.</title>
        <authorList>
            <person name="Cho K."/>
        </authorList>
    </citation>
    <scope>NUCLEOTIDE SEQUENCE [LARGE SCALE GENOMIC DNA]</scope>
    <source>
        <strain evidence="3">LZ3.2</strain>
        <tissue evidence="3">Leaf</tissue>
    </source>
</reference>
<evidence type="ECO:0000256" key="1">
    <source>
        <dbReference type="SAM" id="Coils"/>
    </source>
</evidence>
<evidence type="ECO:0008006" key="5">
    <source>
        <dbReference type="Google" id="ProtNLM"/>
    </source>
</evidence>
<feature type="coiled-coil region" evidence="1">
    <location>
        <begin position="6"/>
        <end position="33"/>
    </location>
</feature>
<name>A0A9J5XUD9_SOLCO</name>
<evidence type="ECO:0000313" key="4">
    <source>
        <dbReference type="Proteomes" id="UP000824120"/>
    </source>
</evidence>
<organism evidence="3 4">
    <name type="scientific">Solanum commersonii</name>
    <name type="common">Commerson's wild potato</name>
    <name type="synonym">Commerson's nightshade</name>
    <dbReference type="NCBI Taxonomy" id="4109"/>
    <lineage>
        <taxon>Eukaryota</taxon>
        <taxon>Viridiplantae</taxon>
        <taxon>Streptophyta</taxon>
        <taxon>Embryophyta</taxon>
        <taxon>Tracheophyta</taxon>
        <taxon>Spermatophyta</taxon>
        <taxon>Magnoliopsida</taxon>
        <taxon>eudicotyledons</taxon>
        <taxon>Gunneridae</taxon>
        <taxon>Pentapetalae</taxon>
        <taxon>asterids</taxon>
        <taxon>lamiids</taxon>
        <taxon>Solanales</taxon>
        <taxon>Solanaceae</taxon>
        <taxon>Solanoideae</taxon>
        <taxon>Solaneae</taxon>
        <taxon>Solanum</taxon>
    </lineage>
</organism>
<comment type="caution">
    <text evidence="3">The sequence shown here is derived from an EMBL/GenBank/DDBJ whole genome shotgun (WGS) entry which is preliminary data.</text>
</comment>
<accession>A0A9J5XUD9</accession>
<keyword evidence="4" id="KW-1185">Reference proteome</keyword>
<sequence>MTVTRSKNQDKSVEEIDDRLAQIQNQLTKLMEGMTSMNDRNSQKEKALYEIKETIGQLGIKGKEKELGRAESSMHRECSVKSQHEIRHKDNHSNSDLRTWLYKVDQFFAMEEVAFNQRVRVASIHLEGEAIAWHRLYMWSRSCVANPSWKEYILALNE</sequence>
<evidence type="ECO:0000313" key="3">
    <source>
        <dbReference type="EMBL" id="KAG5590876.1"/>
    </source>
</evidence>
<proteinExistence type="predicted"/>
<evidence type="ECO:0000256" key="2">
    <source>
        <dbReference type="SAM" id="MobiDB-lite"/>
    </source>
</evidence>
<keyword evidence="1" id="KW-0175">Coiled coil</keyword>
<dbReference type="Proteomes" id="UP000824120">
    <property type="component" value="Chromosome 8"/>
</dbReference>
<dbReference type="EMBL" id="JACXVP010000008">
    <property type="protein sequence ID" value="KAG5590876.1"/>
    <property type="molecule type" value="Genomic_DNA"/>
</dbReference>